<name>R7TUF8_CAPTE</name>
<feature type="region of interest" description="Disordered" evidence="1">
    <location>
        <begin position="66"/>
        <end position="156"/>
    </location>
</feature>
<proteinExistence type="predicted"/>
<sequence>MRGLCCPVKEALLLAPPWNRSVFVDALSVFAEAVKRGAVDGFMVLEWSPLTLSSLINPQLIRQGFFSPNGKHSDHASRSGSPRPVQPPTQQSKTHRSEQQRSVAVRDAHVHPSRRPSPYPWNQMHGQKRSLNQMMTTGPNSSPMATGIPSPHRTHPSQQRQEIVGVPDPYHVPFNNGYGGHNRTTFSPPESTCTTSSGGSGSSVAASFFARGKTEKRGMNKSSHSLIFPYDNLGFKGNLPLSTPLERGFSFFNACGSELQFSALALGIGHFLSQITHRCGAPSTVFALQPKRNSATVRNPKLNLSANISLNGKSSLTRDAKKGSVTANEGASNEVTFSQSF</sequence>
<dbReference type="EMBL" id="AMQN01012207">
    <property type="status" value="NOT_ANNOTATED_CDS"/>
    <property type="molecule type" value="Genomic_DNA"/>
</dbReference>
<dbReference type="HOGENOM" id="CLU_814440_0_0_1"/>
<dbReference type="EMBL" id="KB309368">
    <property type="protein sequence ID" value="ELT94660.1"/>
    <property type="molecule type" value="Genomic_DNA"/>
</dbReference>
<evidence type="ECO:0000256" key="1">
    <source>
        <dbReference type="SAM" id="MobiDB-lite"/>
    </source>
</evidence>
<keyword evidence="4" id="KW-1185">Reference proteome</keyword>
<evidence type="ECO:0000313" key="4">
    <source>
        <dbReference type="Proteomes" id="UP000014760"/>
    </source>
</evidence>
<feature type="compositionally biased region" description="Polar residues" evidence="1">
    <location>
        <begin position="129"/>
        <end position="144"/>
    </location>
</feature>
<organism evidence="2">
    <name type="scientific">Capitella teleta</name>
    <name type="common">Polychaete worm</name>
    <dbReference type="NCBI Taxonomy" id="283909"/>
    <lineage>
        <taxon>Eukaryota</taxon>
        <taxon>Metazoa</taxon>
        <taxon>Spiralia</taxon>
        <taxon>Lophotrochozoa</taxon>
        <taxon>Annelida</taxon>
        <taxon>Polychaeta</taxon>
        <taxon>Sedentaria</taxon>
        <taxon>Scolecida</taxon>
        <taxon>Capitellidae</taxon>
        <taxon>Capitella</taxon>
    </lineage>
</organism>
<gene>
    <name evidence="2" type="ORF">CAPTEDRAFT_207245</name>
</gene>
<protein>
    <submittedName>
        <fullName evidence="2 3">Uncharacterized protein</fullName>
    </submittedName>
</protein>
<dbReference type="AlphaFoldDB" id="R7TUF8"/>
<evidence type="ECO:0000313" key="3">
    <source>
        <dbReference type="EnsemblMetazoa" id="CapteP207245"/>
    </source>
</evidence>
<reference evidence="2 4" key="2">
    <citation type="journal article" date="2013" name="Nature">
        <title>Insights into bilaterian evolution from three spiralian genomes.</title>
        <authorList>
            <person name="Simakov O."/>
            <person name="Marletaz F."/>
            <person name="Cho S.J."/>
            <person name="Edsinger-Gonzales E."/>
            <person name="Havlak P."/>
            <person name="Hellsten U."/>
            <person name="Kuo D.H."/>
            <person name="Larsson T."/>
            <person name="Lv J."/>
            <person name="Arendt D."/>
            <person name="Savage R."/>
            <person name="Osoegawa K."/>
            <person name="de Jong P."/>
            <person name="Grimwood J."/>
            <person name="Chapman J.A."/>
            <person name="Shapiro H."/>
            <person name="Aerts A."/>
            <person name="Otillar R.P."/>
            <person name="Terry A.Y."/>
            <person name="Boore J.L."/>
            <person name="Grigoriev I.V."/>
            <person name="Lindberg D.R."/>
            <person name="Seaver E.C."/>
            <person name="Weisblat D.A."/>
            <person name="Putnam N.H."/>
            <person name="Rokhsar D.S."/>
        </authorList>
    </citation>
    <scope>NUCLEOTIDE SEQUENCE</scope>
    <source>
        <strain evidence="2 4">I ESC-2004</strain>
    </source>
</reference>
<evidence type="ECO:0000313" key="2">
    <source>
        <dbReference type="EMBL" id="ELT94660.1"/>
    </source>
</evidence>
<reference evidence="3" key="3">
    <citation type="submission" date="2015-06" db="UniProtKB">
        <authorList>
            <consortium name="EnsemblMetazoa"/>
        </authorList>
    </citation>
    <scope>IDENTIFICATION</scope>
</reference>
<dbReference type="EnsemblMetazoa" id="CapteT207245">
    <property type="protein sequence ID" value="CapteP207245"/>
    <property type="gene ID" value="CapteG207245"/>
</dbReference>
<dbReference type="Proteomes" id="UP000014760">
    <property type="component" value="Unassembled WGS sequence"/>
</dbReference>
<accession>R7TUF8</accession>
<reference evidence="4" key="1">
    <citation type="submission" date="2012-12" db="EMBL/GenBank/DDBJ databases">
        <authorList>
            <person name="Hellsten U."/>
            <person name="Grimwood J."/>
            <person name="Chapman J.A."/>
            <person name="Shapiro H."/>
            <person name="Aerts A."/>
            <person name="Otillar R.P."/>
            <person name="Terry A.Y."/>
            <person name="Boore J.L."/>
            <person name="Simakov O."/>
            <person name="Marletaz F."/>
            <person name="Cho S.-J."/>
            <person name="Edsinger-Gonzales E."/>
            <person name="Havlak P."/>
            <person name="Kuo D.-H."/>
            <person name="Larsson T."/>
            <person name="Lv J."/>
            <person name="Arendt D."/>
            <person name="Savage R."/>
            <person name="Osoegawa K."/>
            <person name="de Jong P."/>
            <person name="Lindberg D.R."/>
            <person name="Seaver E.C."/>
            <person name="Weisblat D.A."/>
            <person name="Putnam N.H."/>
            <person name="Grigoriev I.V."/>
            <person name="Rokhsar D.S."/>
        </authorList>
    </citation>
    <scope>NUCLEOTIDE SEQUENCE</scope>
    <source>
        <strain evidence="4">I ESC-2004</strain>
    </source>
</reference>
<feature type="compositionally biased region" description="Basic and acidic residues" evidence="1">
    <location>
        <begin position="95"/>
        <end position="110"/>
    </location>
</feature>